<proteinExistence type="inferred from homology"/>
<evidence type="ECO:0000256" key="2">
    <source>
        <dbReference type="ARBA" id="ARBA00023002"/>
    </source>
</evidence>
<feature type="domain" description="Aldehyde dehydrogenase" evidence="11">
    <location>
        <begin position="1"/>
        <end position="86"/>
    </location>
</feature>
<name>A0A397YTV1_BRACM</name>
<dbReference type="AlphaFoldDB" id="A0A397YTV1"/>
<evidence type="ECO:0000313" key="13">
    <source>
        <dbReference type="Proteomes" id="UP000264353"/>
    </source>
</evidence>
<feature type="active site" evidence="9">
    <location>
        <position position="14"/>
    </location>
</feature>
<dbReference type="InterPro" id="IPR015590">
    <property type="entry name" value="Aldehyde_DH_dom"/>
</dbReference>
<dbReference type="InterPro" id="IPR029510">
    <property type="entry name" value="Ald_DH_CS_GLU"/>
</dbReference>
<evidence type="ECO:0000256" key="8">
    <source>
        <dbReference type="ARBA" id="ARBA00049215"/>
    </source>
</evidence>
<reference evidence="12 13" key="1">
    <citation type="submission" date="2018-06" db="EMBL/GenBank/DDBJ databases">
        <title>WGS assembly of Brassica rapa FPsc.</title>
        <authorList>
            <person name="Bowman J."/>
            <person name="Kohchi T."/>
            <person name="Yamato K."/>
            <person name="Jenkins J."/>
            <person name="Shu S."/>
            <person name="Ishizaki K."/>
            <person name="Yamaoka S."/>
            <person name="Nishihama R."/>
            <person name="Nakamura Y."/>
            <person name="Berger F."/>
            <person name="Adam C."/>
            <person name="Aki S."/>
            <person name="Althoff F."/>
            <person name="Araki T."/>
            <person name="Arteaga-Vazquez M."/>
            <person name="Balasubrmanian S."/>
            <person name="Bauer D."/>
            <person name="Boehm C."/>
            <person name="Briginshaw L."/>
            <person name="Caballero-Perez J."/>
            <person name="Catarino B."/>
            <person name="Chen F."/>
            <person name="Chiyoda S."/>
            <person name="Chovatia M."/>
            <person name="Davies K."/>
            <person name="Delmans M."/>
            <person name="Demura T."/>
            <person name="Dierschke T."/>
            <person name="Dolan L."/>
            <person name="Dorantes-Acosta A."/>
            <person name="Eklund D."/>
            <person name="Florent S."/>
            <person name="Flores-Sandoval E."/>
            <person name="Fujiyama A."/>
            <person name="Fukuzawa H."/>
            <person name="Galik B."/>
            <person name="Grimanelli D."/>
            <person name="Grimwood J."/>
            <person name="Grossniklaus U."/>
            <person name="Hamada T."/>
            <person name="Haseloff J."/>
            <person name="Hetherington A."/>
            <person name="Higo A."/>
            <person name="Hirakawa Y."/>
            <person name="Hundley H."/>
            <person name="Ikeda Y."/>
            <person name="Inoue K."/>
            <person name="Inoue S."/>
            <person name="Ishida S."/>
            <person name="Jia Q."/>
            <person name="Kakita M."/>
            <person name="Kanazawa T."/>
            <person name="Kawai Y."/>
            <person name="Kawashima T."/>
            <person name="Kennedy M."/>
            <person name="Kinose K."/>
            <person name="Kinoshita T."/>
            <person name="Kohara Y."/>
            <person name="Koide E."/>
            <person name="Komatsu K."/>
            <person name="Kopischke S."/>
            <person name="Kubo M."/>
            <person name="Kyozuka J."/>
            <person name="Lagercrantz U."/>
            <person name="Lin S."/>
            <person name="Lindquist E."/>
            <person name="Lipzen A."/>
            <person name="Lu C."/>
            <person name="Luna E."/>
            <person name="Martienssen R."/>
            <person name="Minamino N."/>
            <person name="Mizutani M."/>
            <person name="Mizutani M."/>
            <person name="Mochizuki N."/>
            <person name="Monte I."/>
            <person name="Mosher R."/>
            <person name="Nagasaki H."/>
            <person name="Nakagami H."/>
            <person name="Naramoto S."/>
            <person name="Nishitani K."/>
            <person name="Ohtani M."/>
            <person name="Okamoto T."/>
            <person name="Okumura M."/>
            <person name="Phillips J."/>
            <person name="Pollak B."/>
            <person name="Reinders A."/>
            <person name="Roevekamp M."/>
            <person name="Sano R."/>
            <person name="Sawa S."/>
            <person name="Schmid M."/>
            <person name="Shirakawa M."/>
            <person name="Solano R."/>
            <person name="Spunde A."/>
            <person name="Suetsugu N."/>
            <person name="Sugano S."/>
            <person name="Sugiyama A."/>
            <person name="Sun R."/>
            <person name="Suzuki Y."/>
            <person name="Takenaka M."/>
            <person name="Takezawa D."/>
            <person name="Tomogane H."/>
            <person name="Tsuzuki M."/>
            <person name="Ueda T."/>
            <person name="Umeda M."/>
            <person name="Ward J."/>
            <person name="Watanabe Y."/>
            <person name="Yazaki K."/>
            <person name="Yokoyama R."/>
            <person name="Yoshitake Y."/>
            <person name="Yotsui I."/>
            <person name="Zachgo S."/>
            <person name="Schmutz J."/>
        </authorList>
    </citation>
    <scope>NUCLEOTIDE SEQUENCE [LARGE SCALE GENOMIC DNA]</scope>
    <source>
        <strain evidence="13">cv. B-3</strain>
    </source>
</reference>
<evidence type="ECO:0000256" key="6">
    <source>
        <dbReference type="ARBA" id="ARBA00039138"/>
    </source>
</evidence>
<comment type="catalytic activity">
    <reaction evidence="8">
        <text>4-aminobutanal + NAD(+) + H2O = 4-aminobutanoate + NADH + 2 H(+)</text>
        <dbReference type="Rhea" id="RHEA:19105"/>
        <dbReference type="ChEBI" id="CHEBI:15377"/>
        <dbReference type="ChEBI" id="CHEBI:15378"/>
        <dbReference type="ChEBI" id="CHEBI:57540"/>
        <dbReference type="ChEBI" id="CHEBI:57945"/>
        <dbReference type="ChEBI" id="CHEBI:58264"/>
        <dbReference type="ChEBI" id="CHEBI:59888"/>
        <dbReference type="EC" id="1.2.1.19"/>
    </reaction>
    <physiologicalReaction direction="left-to-right" evidence="8">
        <dbReference type="Rhea" id="RHEA:19106"/>
    </physiologicalReaction>
</comment>
<dbReference type="PROSITE" id="PS00687">
    <property type="entry name" value="ALDEHYDE_DEHYDR_GLU"/>
    <property type="match status" value="1"/>
</dbReference>
<dbReference type="Gene3D" id="3.40.605.10">
    <property type="entry name" value="Aldehyde Dehydrogenase, Chain A, domain 1"/>
    <property type="match status" value="1"/>
</dbReference>
<dbReference type="EMBL" id="CM010634">
    <property type="protein sequence ID" value="RID56088.1"/>
    <property type="molecule type" value="Genomic_DNA"/>
</dbReference>
<evidence type="ECO:0000256" key="9">
    <source>
        <dbReference type="PROSITE-ProRule" id="PRU10007"/>
    </source>
</evidence>
<accession>A0A397YTV1</accession>
<organism evidence="12 13">
    <name type="scientific">Brassica campestris</name>
    <name type="common">Field mustard</name>
    <dbReference type="NCBI Taxonomy" id="3711"/>
    <lineage>
        <taxon>Eukaryota</taxon>
        <taxon>Viridiplantae</taxon>
        <taxon>Streptophyta</taxon>
        <taxon>Embryophyta</taxon>
        <taxon>Tracheophyta</taxon>
        <taxon>Spermatophyta</taxon>
        <taxon>Magnoliopsida</taxon>
        <taxon>eudicotyledons</taxon>
        <taxon>Gunneridae</taxon>
        <taxon>Pentapetalae</taxon>
        <taxon>rosids</taxon>
        <taxon>malvids</taxon>
        <taxon>Brassicales</taxon>
        <taxon>Brassicaceae</taxon>
        <taxon>Brassiceae</taxon>
        <taxon>Brassica</taxon>
    </lineage>
</organism>
<keyword evidence="2 10" id="KW-0560">Oxidoreductase</keyword>
<evidence type="ECO:0000256" key="3">
    <source>
        <dbReference type="ARBA" id="ARBA00023027"/>
    </source>
</evidence>
<dbReference type="InterPro" id="IPR016163">
    <property type="entry name" value="Ald_DH_C"/>
</dbReference>
<sequence>MKAAAELGKLVSMELGGKSPLIVFDDVDFDKGIWYCLLLRLLLHWLYCGCFWTNGQTCSATSRLLVHENMASEFIEKLVEWTKNIKDIRPPWKKDAVLVLLSAKNSGLDNYLSVKQMTRYISDEPWGVVPIPPTTKQ</sequence>
<evidence type="ECO:0000256" key="5">
    <source>
        <dbReference type="ARBA" id="ARBA00037921"/>
    </source>
</evidence>
<evidence type="ECO:0000259" key="11">
    <source>
        <dbReference type="Pfam" id="PF00171"/>
    </source>
</evidence>
<keyword evidence="4" id="KW-0915">Sodium</keyword>
<dbReference type="Gene3D" id="3.40.309.10">
    <property type="entry name" value="Aldehyde Dehydrogenase, Chain A, domain 2"/>
    <property type="match status" value="1"/>
</dbReference>
<dbReference type="InterPro" id="IPR016160">
    <property type="entry name" value="Ald_DH_CS_CYS"/>
</dbReference>
<dbReference type="PANTHER" id="PTHR43860:SF14">
    <property type="entry name" value="AMINOALDEHYDE DEHYDROGENASE ALDH10A8, CHLOROPLASTIC"/>
    <property type="match status" value="1"/>
</dbReference>
<evidence type="ECO:0000313" key="12">
    <source>
        <dbReference type="EMBL" id="RID56088.1"/>
    </source>
</evidence>
<dbReference type="InterPro" id="IPR016161">
    <property type="entry name" value="Ald_DH/histidinol_DH"/>
</dbReference>
<evidence type="ECO:0000256" key="10">
    <source>
        <dbReference type="RuleBase" id="RU003345"/>
    </source>
</evidence>
<dbReference type="SUPFAM" id="SSF53720">
    <property type="entry name" value="ALDH-like"/>
    <property type="match status" value="1"/>
</dbReference>
<comment type="catalytic activity">
    <reaction evidence="7">
        <text>3-aminopropanal + NAD(+) + H2O = beta-alanine + NADH + 2 H(+)</text>
        <dbReference type="Rhea" id="RHEA:30695"/>
        <dbReference type="ChEBI" id="CHEBI:15377"/>
        <dbReference type="ChEBI" id="CHEBI:15378"/>
        <dbReference type="ChEBI" id="CHEBI:57540"/>
        <dbReference type="ChEBI" id="CHEBI:57945"/>
        <dbReference type="ChEBI" id="CHEBI:57966"/>
        <dbReference type="ChEBI" id="CHEBI:58374"/>
    </reaction>
    <physiologicalReaction direction="left-to-right" evidence="7">
        <dbReference type="Rhea" id="RHEA:30696"/>
    </physiologicalReaction>
</comment>
<comment type="similarity">
    <text evidence="1 10">Belongs to the aldehyde dehydrogenase family.</text>
</comment>
<dbReference type="GO" id="GO:0019145">
    <property type="term" value="F:aminobutyraldehyde dehydrogenase (NAD+) activity"/>
    <property type="evidence" value="ECO:0007669"/>
    <property type="project" value="UniProtKB-EC"/>
</dbReference>
<dbReference type="PANTHER" id="PTHR43860">
    <property type="entry name" value="BETAINE ALDEHYDE DEHYDROGENASE"/>
    <property type="match status" value="1"/>
</dbReference>
<evidence type="ECO:0000256" key="4">
    <source>
        <dbReference type="ARBA" id="ARBA00023053"/>
    </source>
</evidence>
<dbReference type="InterPro" id="IPR016162">
    <property type="entry name" value="Ald_DH_N"/>
</dbReference>
<dbReference type="Proteomes" id="UP000264353">
    <property type="component" value="Chromosome A7"/>
</dbReference>
<dbReference type="PROSITE" id="PS00070">
    <property type="entry name" value="ALDEHYDE_DEHYDR_CYS"/>
    <property type="match status" value="1"/>
</dbReference>
<keyword evidence="3" id="KW-0520">NAD</keyword>
<dbReference type="GO" id="GO:0110095">
    <property type="term" value="P:cellular detoxification of aldehyde"/>
    <property type="evidence" value="ECO:0007669"/>
    <property type="project" value="UniProtKB-ARBA"/>
</dbReference>
<evidence type="ECO:0000256" key="1">
    <source>
        <dbReference type="ARBA" id="ARBA00009986"/>
    </source>
</evidence>
<gene>
    <name evidence="12" type="ORF">BRARA_G03312</name>
</gene>
<dbReference type="Pfam" id="PF00171">
    <property type="entry name" value="Aldedh"/>
    <property type="match status" value="1"/>
</dbReference>
<protein>
    <recommendedName>
        <fullName evidence="6">aminobutyraldehyde dehydrogenase</fullName>
        <ecNumber evidence="6">1.2.1.19</ecNumber>
    </recommendedName>
</protein>
<dbReference type="EC" id="1.2.1.19" evidence="6"/>
<evidence type="ECO:0000256" key="7">
    <source>
        <dbReference type="ARBA" id="ARBA00047421"/>
    </source>
</evidence>
<comment type="pathway">
    <text evidence="5">Amine and polyamine biosynthesis; betaine biosynthesis via choline pathway; betaine from betaine aldehyde: step 1/1.</text>
</comment>